<keyword evidence="1" id="KW-0472">Membrane</keyword>
<organism evidence="2 3">
    <name type="scientific">Oopsacas minuta</name>
    <dbReference type="NCBI Taxonomy" id="111878"/>
    <lineage>
        <taxon>Eukaryota</taxon>
        <taxon>Metazoa</taxon>
        <taxon>Porifera</taxon>
        <taxon>Hexactinellida</taxon>
        <taxon>Hexasterophora</taxon>
        <taxon>Lyssacinosida</taxon>
        <taxon>Leucopsacidae</taxon>
        <taxon>Oopsacas</taxon>
    </lineage>
</organism>
<feature type="transmembrane region" description="Helical" evidence="1">
    <location>
        <begin position="90"/>
        <end position="121"/>
    </location>
</feature>
<name>A0AAV7JZL6_9METZ</name>
<protein>
    <recommendedName>
        <fullName evidence="4">IPT/TIG domain-containing protein</fullName>
    </recommendedName>
</protein>
<reference evidence="2 3" key="1">
    <citation type="journal article" date="2023" name="BMC Biol.">
        <title>The compact genome of the sponge Oopsacas minuta (Hexactinellida) is lacking key metazoan core genes.</title>
        <authorList>
            <person name="Santini S."/>
            <person name="Schenkelaars Q."/>
            <person name="Jourda C."/>
            <person name="Duchesne M."/>
            <person name="Belahbib H."/>
            <person name="Rocher C."/>
            <person name="Selva M."/>
            <person name="Riesgo A."/>
            <person name="Vervoort M."/>
            <person name="Leys S.P."/>
            <person name="Kodjabachian L."/>
            <person name="Le Bivic A."/>
            <person name="Borchiellini C."/>
            <person name="Claverie J.M."/>
            <person name="Renard E."/>
        </authorList>
    </citation>
    <scope>NUCLEOTIDE SEQUENCE [LARGE SCALE GENOMIC DNA]</scope>
    <source>
        <strain evidence="2">SPO-2</strain>
    </source>
</reference>
<sequence>MCADDPVYKSSIIIKGTGFSSVKEDEYSITITSTSNQKVGCTILTLTDDNLECIPTSQISGTLRVEIGNTHNCTFTDPISPPDTTFSEQYGYAIVGSSAVILMVVLGIALTLLFCVVIRYYRYRQQRQVKNIIYEYTKLESNIAKECKTGDNICNISFPVKVR</sequence>
<evidence type="ECO:0000256" key="1">
    <source>
        <dbReference type="SAM" id="Phobius"/>
    </source>
</evidence>
<dbReference type="Proteomes" id="UP001165289">
    <property type="component" value="Unassembled WGS sequence"/>
</dbReference>
<evidence type="ECO:0000313" key="2">
    <source>
        <dbReference type="EMBL" id="KAI6654136.1"/>
    </source>
</evidence>
<proteinExistence type="predicted"/>
<accession>A0AAV7JZL6</accession>
<evidence type="ECO:0000313" key="3">
    <source>
        <dbReference type="Proteomes" id="UP001165289"/>
    </source>
</evidence>
<dbReference type="AlphaFoldDB" id="A0AAV7JZL6"/>
<evidence type="ECO:0008006" key="4">
    <source>
        <dbReference type="Google" id="ProtNLM"/>
    </source>
</evidence>
<dbReference type="EMBL" id="JAKMXF010000233">
    <property type="protein sequence ID" value="KAI6654136.1"/>
    <property type="molecule type" value="Genomic_DNA"/>
</dbReference>
<comment type="caution">
    <text evidence="2">The sequence shown here is derived from an EMBL/GenBank/DDBJ whole genome shotgun (WGS) entry which is preliminary data.</text>
</comment>
<keyword evidence="3" id="KW-1185">Reference proteome</keyword>
<keyword evidence="1" id="KW-1133">Transmembrane helix</keyword>
<keyword evidence="1" id="KW-0812">Transmembrane</keyword>
<gene>
    <name evidence="2" type="ORF">LOD99_2981</name>
</gene>